<dbReference type="NCBIfam" id="TIGR02167">
    <property type="entry name" value="Liste_lipo_26"/>
    <property type="match status" value="4"/>
</dbReference>
<dbReference type="OrthoDB" id="834at10501"/>
<dbReference type="Pfam" id="PF03382">
    <property type="entry name" value="DUF285"/>
    <property type="match status" value="1"/>
</dbReference>
<organism evidence="1 2">
    <name type="scientific">Aureococcus anophagefferens virus</name>
    <dbReference type="NCBI Taxonomy" id="1474867"/>
    <lineage>
        <taxon>Viruses</taxon>
        <taxon>Varidnaviria</taxon>
        <taxon>Bamfordvirae</taxon>
        <taxon>Nucleocytoviricota</taxon>
        <taxon>Megaviricetes</taxon>
        <taxon>Imitervirales</taxon>
        <taxon>Schizomimiviridae</taxon>
        <taxon>Kratosvirus</taxon>
        <taxon>Kratosvirus quantuckense</taxon>
    </lineage>
</organism>
<dbReference type="KEGG" id="vg:20041627"/>
<evidence type="ECO:0000313" key="1">
    <source>
        <dbReference type="EMBL" id="AII16923.1"/>
    </source>
</evidence>
<dbReference type="RefSeq" id="YP_009052286.1">
    <property type="nucleotide sequence ID" value="NC_024697.1"/>
</dbReference>
<sequence length="184" mass="21319">MSYVSELVALYEIKPFIILALDNDTIRVAVKDYLEGGEKKDAVIKKYGPIEKWDTSKVTDMSELFKDQTEFNEDISKWNTSNVTNMNGMFYNAESFNQPIGEWNTSNVTYISRMFFGAKKFNQPIGKWNVSNVNTFIAPQDIFHAAIKFDLENAPWCRKNGWCNTESSFSKPSRHFRRDIHGLF</sequence>
<dbReference type="EMBL" id="KJ645900">
    <property type="protein sequence ID" value="AII16923.1"/>
    <property type="molecule type" value="Genomic_DNA"/>
</dbReference>
<proteinExistence type="predicted"/>
<dbReference type="InterPro" id="IPR005046">
    <property type="entry name" value="DUF285"/>
</dbReference>
<keyword evidence="2" id="KW-1185">Reference proteome</keyword>
<name>A0A076FM27_9VIRU</name>
<accession>A0A076FM27</accession>
<evidence type="ECO:0000313" key="2">
    <source>
        <dbReference type="Proteomes" id="UP000028667"/>
    </source>
</evidence>
<dbReference type="Proteomes" id="UP000028667">
    <property type="component" value="Segment"/>
</dbReference>
<reference evidence="1 2" key="1">
    <citation type="journal article" date="2014" name="Virology">
        <title>Genome of brown tide virus (AaV), the little giant of the Megaviridae, elucidates NCLDV genome expansion and host-virus coevolution.</title>
        <authorList>
            <person name="Moniruzzaman M."/>
            <person name="LeCleir G.R."/>
            <person name="Brown C.M."/>
            <person name="Gobler C.J."/>
            <person name="Bidle K.D."/>
            <person name="Wilson W.H."/>
            <person name="Wilhelm S.W."/>
        </authorList>
    </citation>
    <scope>NUCLEOTIDE SEQUENCE [LARGE SCALE GENOMIC DNA]</scope>
    <source>
        <strain evidence="1">BtV-01</strain>
    </source>
</reference>
<gene>
    <name evidence="1" type="ORF">AaV_212</name>
</gene>
<protein>
    <submittedName>
        <fullName evidence="1">Uncharacterized protein</fullName>
    </submittedName>
</protein>
<dbReference type="GeneID" id="20041627"/>
<dbReference type="InterPro" id="IPR011889">
    <property type="entry name" value="Liste_lipo_26"/>
</dbReference>